<organism evidence="14 15">
    <name type="scientific">Chloropicon roscoffensis</name>
    <dbReference type="NCBI Taxonomy" id="1461544"/>
    <lineage>
        <taxon>Eukaryota</taxon>
        <taxon>Viridiplantae</taxon>
        <taxon>Chlorophyta</taxon>
        <taxon>Chloropicophyceae</taxon>
        <taxon>Chloropicales</taxon>
        <taxon>Chloropicaceae</taxon>
        <taxon>Chloropicon</taxon>
    </lineage>
</organism>
<dbReference type="InterPro" id="IPR006620">
    <property type="entry name" value="Pro_4_hyd_alph"/>
</dbReference>
<dbReference type="InterPro" id="IPR039558">
    <property type="entry name" value="TPA1/OFD1_N"/>
</dbReference>
<comment type="similarity">
    <text evidence="3">Belongs to the TPA1 family.</text>
</comment>
<dbReference type="Pfam" id="PF13661">
    <property type="entry name" value="2OG-FeII_Oxy_4"/>
    <property type="match status" value="1"/>
</dbReference>
<evidence type="ECO:0000259" key="13">
    <source>
        <dbReference type="PROSITE" id="PS51471"/>
    </source>
</evidence>
<evidence type="ECO:0000256" key="5">
    <source>
        <dbReference type="ARBA" id="ARBA00022896"/>
    </source>
</evidence>
<dbReference type="SMART" id="SM00702">
    <property type="entry name" value="P4Hc"/>
    <property type="match status" value="1"/>
</dbReference>
<reference evidence="14 15" key="1">
    <citation type="submission" date="2024-03" db="EMBL/GenBank/DDBJ databases">
        <title>Complete genome sequence of the green alga Chloropicon roscoffensis RCC1871.</title>
        <authorList>
            <person name="Lemieux C."/>
            <person name="Pombert J.-F."/>
            <person name="Otis C."/>
            <person name="Turmel M."/>
        </authorList>
    </citation>
    <scope>NUCLEOTIDE SEQUENCE [LARGE SCALE GENOMIC DNA]</scope>
    <source>
        <strain evidence="14 15">RCC1871</strain>
    </source>
</reference>
<dbReference type="PANTHER" id="PTHR12117:SF0">
    <property type="entry name" value="PROLYL 3-HYDROXYLASE OGFOD1"/>
    <property type="match status" value="1"/>
</dbReference>
<dbReference type="InterPro" id="IPR043044">
    <property type="entry name" value="TPA1/Ofd1_C"/>
</dbReference>
<keyword evidence="6" id="KW-0223">Dioxygenase</keyword>
<evidence type="ECO:0000313" key="15">
    <source>
        <dbReference type="Proteomes" id="UP001472866"/>
    </source>
</evidence>
<dbReference type="FunFam" id="2.60.120.620:FF:000014">
    <property type="entry name" value="Prolyl 3,4-dihydroxylase TPA1"/>
    <property type="match status" value="1"/>
</dbReference>
<evidence type="ECO:0000313" key="14">
    <source>
        <dbReference type="EMBL" id="WZN63904.1"/>
    </source>
</evidence>
<accession>A0AAX4PDX4</accession>
<comment type="catalytic activity">
    <reaction evidence="10">
        <text>[ribosomal protein uS12]-L-proline + 2-oxoglutarate + O2 = [ribosomal protein uS12]-(3S)-3-hydroxy-L-proline + succinate + CO2</text>
        <dbReference type="Rhea" id="RHEA:54156"/>
        <dbReference type="Rhea" id="RHEA-COMP:13816"/>
        <dbReference type="Rhea" id="RHEA-COMP:13818"/>
        <dbReference type="ChEBI" id="CHEBI:15379"/>
        <dbReference type="ChEBI" id="CHEBI:16526"/>
        <dbReference type="ChEBI" id="CHEBI:16810"/>
        <dbReference type="ChEBI" id="CHEBI:30031"/>
        <dbReference type="ChEBI" id="CHEBI:50342"/>
        <dbReference type="ChEBI" id="CHEBI:85428"/>
    </reaction>
</comment>
<evidence type="ECO:0000256" key="6">
    <source>
        <dbReference type="ARBA" id="ARBA00022964"/>
    </source>
</evidence>
<keyword evidence="4" id="KW-0479">Metal-binding</keyword>
<feature type="domain" description="Fe2OG dioxygenase" evidence="13">
    <location>
        <begin position="130"/>
        <end position="245"/>
    </location>
</feature>
<dbReference type="Gene3D" id="2.60.120.620">
    <property type="entry name" value="q2cbj1_9rhob like domain"/>
    <property type="match status" value="1"/>
</dbReference>
<evidence type="ECO:0000256" key="4">
    <source>
        <dbReference type="ARBA" id="ARBA00022723"/>
    </source>
</evidence>
<dbReference type="GO" id="GO:0010604">
    <property type="term" value="P:positive regulation of macromolecule metabolic process"/>
    <property type="evidence" value="ECO:0007669"/>
    <property type="project" value="UniProtKB-ARBA"/>
</dbReference>
<dbReference type="Gene3D" id="3.60.130.20">
    <property type="entry name" value="Oxoglutarate/iron-dependent oxygenase, C-terminal degradation domain"/>
    <property type="match status" value="1"/>
</dbReference>
<evidence type="ECO:0000256" key="8">
    <source>
        <dbReference type="ARBA" id="ARBA00023004"/>
    </source>
</evidence>
<keyword evidence="9" id="KW-0539">Nucleus</keyword>
<sequence length="558" mass="62438">MTPGGRGIGAKRKRQDGDVLSIQIESQDVRSGVAKEFKEAHPYRHCVLKDVCDEKLLRSVRKEIITNLKATFKETDIYKVLQTGDLANLDGLDKDSLGQLPQLKRLRDVLYSKEFRGFVESVTGCGELIDKTDCSCNIYPQGGHLLCHDDVIGTRKVSYILYLTDPEREWESEDGGALALYDCIGHPNDEKKKLPLPDFHPVKRILPTWNTMAMFAVLPGKSFHDIEEVVVSDKPRLSISGWWHGEKPPEGSEKATLNQILAKKDVDEESAVAKLDRVDPFVKFPSAVHAEGWLSADDISHLARFINPEYLVRGSVERIAEKFVDESHIQLYKFLNDDLVGHISRYIKERDQAEGMFKSEIPKYTSGIGDSWTMRGPTHKQRFLESAGDGENNVLVKLKTDCFGSLAFQKLVSCMTKVALNSGRASVRRFRPGLDYTLAHSGVETAGYQLDATLCMVEDSEQWGLGEVGGYDCYMVNDTEAKGPNNASAEVYSEAAEDDDETVTLPATRNCLNLVLCNEGVMRFTKYISATAPGSRWDIMNEYEITPDDDEEDGDNKD</sequence>
<dbReference type="InterPro" id="IPR051842">
    <property type="entry name" value="uS12_prolyl_hydroxylase"/>
</dbReference>
<protein>
    <recommendedName>
        <fullName evidence="12">uS12 prolyl 3,4-dihydroxylase</fullName>
    </recommendedName>
</protein>
<dbReference type="GO" id="GO:0051246">
    <property type="term" value="P:regulation of protein metabolic process"/>
    <property type="evidence" value="ECO:0007669"/>
    <property type="project" value="UniProtKB-ARBA"/>
</dbReference>
<keyword evidence="8" id="KW-0408">Iron</keyword>
<keyword evidence="15" id="KW-1185">Reference proteome</keyword>
<evidence type="ECO:0000256" key="10">
    <source>
        <dbReference type="ARBA" id="ARBA00047444"/>
    </source>
</evidence>
<dbReference type="InterPro" id="IPR019601">
    <property type="entry name" value="Oxoglutarate/Fe-dep_Oase_C"/>
</dbReference>
<dbReference type="GO" id="GO:0009896">
    <property type="term" value="P:positive regulation of catabolic process"/>
    <property type="evidence" value="ECO:0007669"/>
    <property type="project" value="UniProtKB-ARBA"/>
</dbReference>
<dbReference type="GO" id="GO:0005506">
    <property type="term" value="F:iron ion binding"/>
    <property type="evidence" value="ECO:0007669"/>
    <property type="project" value="InterPro"/>
</dbReference>
<dbReference type="AlphaFoldDB" id="A0AAX4PDX4"/>
<dbReference type="GO" id="GO:0031418">
    <property type="term" value="F:L-ascorbic acid binding"/>
    <property type="evidence" value="ECO:0007669"/>
    <property type="project" value="UniProtKB-KW"/>
</dbReference>
<proteinExistence type="inferred from homology"/>
<dbReference type="PROSITE" id="PS51471">
    <property type="entry name" value="FE2OG_OXY"/>
    <property type="match status" value="1"/>
</dbReference>
<dbReference type="Proteomes" id="UP001472866">
    <property type="component" value="Chromosome 08"/>
</dbReference>
<name>A0AAX4PDX4_9CHLO</name>
<dbReference type="Pfam" id="PF10637">
    <property type="entry name" value="Ofd1_CTDD"/>
    <property type="match status" value="1"/>
</dbReference>
<evidence type="ECO:0000256" key="12">
    <source>
        <dbReference type="ARBA" id="ARBA00081607"/>
    </source>
</evidence>
<comment type="cofactor">
    <cofactor evidence="1">
        <name>L-ascorbate</name>
        <dbReference type="ChEBI" id="CHEBI:38290"/>
    </cofactor>
</comment>
<gene>
    <name evidence="14" type="ORF">HKI87_08g54570</name>
</gene>
<evidence type="ECO:0000256" key="3">
    <source>
        <dbReference type="ARBA" id="ARBA00007443"/>
    </source>
</evidence>
<evidence type="ECO:0000256" key="7">
    <source>
        <dbReference type="ARBA" id="ARBA00023002"/>
    </source>
</evidence>
<dbReference type="GO" id="GO:0005634">
    <property type="term" value="C:nucleus"/>
    <property type="evidence" value="ECO:0007669"/>
    <property type="project" value="UniProtKB-SubCell"/>
</dbReference>
<keyword evidence="5" id="KW-0847">Vitamin C</keyword>
<comment type="subcellular location">
    <subcellularLocation>
        <location evidence="2">Nucleus</location>
    </subcellularLocation>
</comment>
<dbReference type="EMBL" id="CP151508">
    <property type="protein sequence ID" value="WZN63904.1"/>
    <property type="molecule type" value="Genomic_DNA"/>
</dbReference>
<evidence type="ECO:0000256" key="11">
    <source>
        <dbReference type="ARBA" id="ARBA00051966"/>
    </source>
</evidence>
<evidence type="ECO:0000256" key="1">
    <source>
        <dbReference type="ARBA" id="ARBA00001961"/>
    </source>
</evidence>
<keyword evidence="7" id="KW-0560">Oxidoreductase</keyword>
<evidence type="ECO:0000256" key="9">
    <source>
        <dbReference type="ARBA" id="ARBA00023242"/>
    </source>
</evidence>
<dbReference type="PANTHER" id="PTHR12117">
    <property type="entry name" value="HISTONE ACETYLTRANSFERASE COMPLEX"/>
    <property type="match status" value="1"/>
</dbReference>
<comment type="catalytic activity">
    <reaction evidence="11">
        <text>[ribosomal protein uS12]-(3S)-3-hydroxy-L-proline + 2-oxoglutarate + O2 = [ribosomal protein uS12]-(3S)-3,4-dihydroxy-L-proline + succinate + CO2</text>
        <dbReference type="Rhea" id="RHEA:54160"/>
        <dbReference type="Rhea" id="RHEA-COMP:13817"/>
        <dbReference type="Rhea" id="RHEA-COMP:13818"/>
        <dbReference type="ChEBI" id="CHEBI:15379"/>
        <dbReference type="ChEBI" id="CHEBI:16526"/>
        <dbReference type="ChEBI" id="CHEBI:16810"/>
        <dbReference type="ChEBI" id="CHEBI:30031"/>
        <dbReference type="ChEBI" id="CHEBI:85428"/>
        <dbReference type="ChEBI" id="CHEBI:138052"/>
    </reaction>
</comment>
<evidence type="ECO:0000256" key="2">
    <source>
        <dbReference type="ARBA" id="ARBA00004123"/>
    </source>
</evidence>
<dbReference type="GO" id="GO:0031543">
    <property type="term" value="F:peptidyl-proline dioxygenase activity"/>
    <property type="evidence" value="ECO:0007669"/>
    <property type="project" value="UniProtKB-ARBA"/>
</dbReference>
<dbReference type="InterPro" id="IPR005123">
    <property type="entry name" value="Oxoglu/Fe-dep_dioxygenase_dom"/>
</dbReference>